<reference evidence="1 2" key="1">
    <citation type="submission" date="2017-09" db="EMBL/GenBank/DDBJ databases">
        <title>Bloom of a denitrifying methanotroph, Candidatus Methylomirabilis limnetica, in a deep stratified lake.</title>
        <authorList>
            <person name="Graf J.S."/>
            <person name="Marchant H.K."/>
            <person name="Tienken D."/>
            <person name="Hach P.F."/>
            <person name="Brand A."/>
            <person name="Schubert C.J."/>
            <person name="Kuypers M.M."/>
            <person name="Milucka J."/>
        </authorList>
    </citation>
    <scope>NUCLEOTIDE SEQUENCE [LARGE SCALE GENOMIC DNA]</scope>
    <source>
        <strain evidence="1 2">Zug</strain>
    </source>
</reference>
<evidence type="ECO:0000313" key="2">
    <source>
        <dbReference type="Proteomes" id="UP000241436"/>
    </source>
</evidence>
<reference evidence="2" key="2">
    <citation type="journal article" date="2018" name="Environ. Microbiol.">
        <title>Bloom of a denitrifying methanotroph, 'Candidatus Methylomirabilis limnetica', in a deep stratified lake.</title>
        <authorList>
            <person name="Graf J.S."/>
            <person name="Mayr M.J."/>
            <person name="Marchant H.K."/>
            <person name="Tienken D."/>
            <person name="Hach P.F."/>
            <person name="Brand A."/>
            <person name="Schubert C.J."/>
            <person name="Kuypers M.M."/>
            <person name="Milucka J."/>
        </authorList>
    </citation>
    <scope>NUCLEOTIDE SEQUENCE [LARGE SCALE GENOMIC DNA]</scope>
    <source>
        <strain evidence="2">Zug</strain>
    </source>
</reference>
<name>A0A2T4TXH0_9BACT</name>
<dbReference type="EMBL" id="NVQC01000022">
    <property type="protein sequence ID" value="PTL35824.1"/>
    <property type="molecule type" value="Genomic_DNA"/>
</dbReference>
<proteinExistence type="predicted"/>
<protein>
    <submittedName>
        <fullName evidence="1">Uncharacterized protein</fullName>
    </submittedName>
</protein>
<evidence type="ECO:0000313" key="1">
    <source>
        <dbReference type="EMBL" id="PTL35824.1"/>
    </source>
</evidence>
<dbReference type="AlphaFoldDB" id="A0A2T4TXH0"/>
<dbReference type="Proteomes" id="UP000241436">
    <property type="component" value="Unassembled WGS sequence"/>
</dbReference>
<dbReference type="OrthoDB" id="532744at2"/>
<sequence length="76" mass="8793">MTTIHVQHIGDKAVLPQQELNRLIELARRWEEIMVQTPDDDVPTVDIMRLVEQGRAFDFWKEEGEEIYSAGDGEPV</sequence>
<gene>
    <name evidence="1" type="ORF">CLG94_08705</name>
</gene>
<dbReference type="RefSeq" id="WP_107562670.1">
    <property type="nucleotide sequence ID" value="NZ_NVQC01000022.1"/>
</dbReference>
<comment type="caution">
    <text evidence="1">The sequence shown here is derived from an EMBL/GenBank/DDBJ whole genome shotgun (WGS) entry which is preliminary data.</text>
</comment>
<keyword evidence="2" id="KW-1185">Reference proteome</keyword>
<organism evidence="1 2">
    <name type="scientific">Candidatus Methylomirabilis limnetica</name>
    <dbReference type="NCBI Taxonomy" id="2033718"/>
    <lineage>
        <taxon>Bacteria</taxon>
        <taxon>Candidatus Methylomirabilota</taxon>
        <taxon>Candidatus Methylomirabilia</taxon>
        <taxon>Candidatus Methylomirabilales</taxon>
        <taxon>Candidatus Methylomirabilaceae</taxon>
        <taxon>Candidatus Methylomirabilis</taxon>
    </lineage>
</organism>
<accession>A0A2T4TXH0</accession>